<dbReference type="AlphaFoldDB" id="L8H0C6"/>
<name>L8H0C6_ACACF</name>
<gene>
    <name evidence="1" type="ORF">ACA1_394260</name>
</gene>
<dbReference type="EMBL" id="KB007948">
    <property type="protein sequence ID" value="ELR18680.1"/>
    <property type="molecule type" value="Genomic_DNA"/>
</dbReference>
<evidence type="ECO:0000313" key="1">
    <source>
        <dbReference type="EMBL" id="ELR18680.1"/>
    </source>
</evidence>
<protein>
    <submittedName>
        <fullName evidence="1">Uncharacterized protein</fullName>
    </submittedName>
</protein>
<sequence>MVLPLNPSSLEILNDALHEFRQIGKRITALSQTAKGAAYRDTMSRLSMLLEEIPSVRLESRRPGQLECKTMVNLSRFKSLQYLEVRIVRPLHHREV</sequence>
<reference evidence="1 2" key="1">
    <citation type="journal article" date="2013" name="Genome Biol.">
        <title>Genome of Acanthamoeba castellanii highlights extensive lateral gene transfer and early evolution of tyrosine kinase signaling.</title>
        <authorList>
            <person name="Clarke M."/>
            <person name="Lohan A.J."/>
            <person name="Liu B."/>
            <person name="Lagkouvardos I."/>
            <person name="Roy S."/>
            <person name="Zafar N."/>
            <person name="Bertelli C."/>
            <person name="Schilde C."/>
            <person name="Kianianmomeni A."/>
            <person name="Burglin T.R."/>
            <person name="Frech C."/>
            <person name="Turcotte B."/>
            <person name="Kopec K.O."/>
            <person name="Synnott J.M."/>
            <person name="Choo C."/>
            <person name="Paponov I."/>
            <person name="Finkler A."/>
            <person name="Soon Heng Tan C."/>
            <person name="Hutchins A.P."/>
            <person name="Weinmeier T."/>
            <person name="Rattei T."/>
            <person name="Chu J.S."/>
            <person name="Gimenez G."/>
            <person name="Irimia M."/>
            <person name="Rigden D.J."/>
            <person name="Fitzpatrick D.A."/>
            <person name="Lorenzo-Morales J."/>
            <person name="Bateman A."/>
            <person name="Chiu C.H."/>
            <person name="Tang P."/>
            <person name="Hegemann P."/>
            <person name="Fromm H."/>
            <person name="Raoult D."/>
            <person name="Greub G."/>
            <person name="Miranda-Saavedra D."/>
            <person name="Chen N."/>
            <person name="Nash P."/>
            <person name="Ginger M.L."/>
            <person name="Horn M."/>
            <person name="Schaap P."/>
            <person name="Caler L."/>
            <person name="Loftus B."/>
        </authorList>
    </citation>
    <scope>NUCLEOTIDE SEQUENCE [LARGE SCALE GENOMIC DNA]</scope>
    <source>
        <strain evidence="1 2">Neff</strain>
    </source>
</reference>
<organism evidence="1 2">
    <name type="scientific">Acanthamoeba castellanii (strain ATCC 30010 / Neff)</name>
    <dbReference type="NCBI Taxonomy" id="1257118"/>
    <lineage>
        <taxon>Eukaryota</taxon>
        <taxon>Amoebozoa</taxon>
        <taxon>Discosea</taxon>
        <taxon>Longamoebia</taxon>
        <taxon>Centramoebida</taxon>
        <taxon>Acanthamoebidae</taxon>
        <taxon>Acanthamoeba</taxon>
    </lineage>
</organism>
<evidence type="ECO:0000313" key="2">
    <source>
        <dbReference type="Proteomes" id="UP000011083"/>
    </source>
</evidence>
<keyword evidence="2" id="KW-1185">Reference proteome</keyword>
<proteinExistence type="predicted"/>
<dbReference type="KEGG" id="acan:ACA1_394260"/>
<dbReference type="GeneID" id="14919464"/>
<dbReference type="VEuPathDB" id="AmoebaDB:ACA1_394260"/>
<dbReference type="RefSeq" id="XP_004340723.1">
    <property type="nucleotide sequence ID" value="XM_004340675.1"/>
</dbReference>
<accession>L8H0C6</accession>
<dbReference type="Proteomes" id="UP000011083">
    <property type="component" value="Unassembled WGS sequence"/>
</dbReference>